<proteinExistence type="predicted"/>
<dbReference type="EMBL" id="CM044702">
    <property type="protein sequence ID" value="KAI5676253.1"/>
    <property type="molecule type" value="Genomic_DNA"/>
</dbReference>
<organism evidence="1 2">
    <name type="scientific">Catharanthus roseus</name>
    <name type="common">Madagascar periwinkle</name>
    <name type="synonym">Vinca rosea</name>
    <dbReference type="NCBI Taxonomy" id="4058"/>
    <lineage>
        <taxon>Eukaryota</taxon>
        <taxon>Viridiplantae</taxon>
        <taxon>Streptophyta</taxon>
        <taxon>Embryophyta</taxon>
        <taxon>Tracheophyta</taxon>
        <taxon>Spermatophyta</taxon>
        <taxon>Magnoliopsida</taxon>
        <taxon>eudicotyledons</taxon>
        <taxon>Gunneridae</taxon>
        <taxon>Pentapetalae</taxon>
        <taxon>asterids</taxon>
        <taxon>lamiids</taxon>
        <taxon>Gentianales</taxon>
        <taxon>Apocynaceae</taxon>
        <taxon>Rauvolfioideae</taxon>
        <taxon>Vinceae</taxon>
        <taxon>Catharanthinae</taxon>
        <taxon>Catharanthus</taxon>
    </lineage>
</organism>
<accession>A0ACC0BUA3</accession>
<keyword evidence="2" id="KW-1185">Reference proteome</keyword>
<dbReference type="Proteomes" id="UP001060085">
    <property type="component" value="Linkage Group LG02"/>
</dbReference>
<gene>
    <name evidence="1" type="ORF">M9H77_07203</name>
</gene>
<reference evidence="2" key="1">
    <citation type="journal article" date="2023" name="Nat. Plants">
        <title>Single-cell RNA sequencing provides a high-resolution roadmap for understanding the multicellular compartmentation of specialized metabolism.</title>
        <authorList>
            <person name="Sun S."/>
            <person name="Shen X."/>
            <person name="Li Y."/>
            <person name="Li Y."/>
            <person name="Wang S."/>
            <person name="Li R."/>
            <person name="Zhang H."/>
            <person name="Shen G."/>
            <person name="Guo B."/>
            <person name="Wei J."/>
            <person name="Xu J."/>
            <person name="St-Pierre B."/>
            <person name="Chen S."/>
            <person name="Sun C."/>
        </authorList>
    </citation>
    <scope>NUCLEOTIDE SEQUENCE [LARGE SCALE GENOMIC DNA]</scope>
</reference>
<protein>
    <submittedName>
        <fullName evidence="1">Uncharacterized protein</fullName>
    </submittedName>
</protein>
<evidence type="ECO:0000313" key="2">
    <source>
        <dbReference type="Proteomes" id="UP001060085"/>
    </source>
</evidence>
<sequence>MDVKSAFLNGDIEEEVYVEQPPGFVNEKFPNYVYKLSKALYGLKQAPRAWYEKLSGFFLSNNFSSGVLTYFLGLQIKQTKEGIFINQEKYTKELLKRFGMSDAKGIGTPMSLSLKLDKDERGKKVDEKWYRGMFGSLLCLTASRSDIMFVVRLCARFQA</sequence>
<comment type="caution">
    <text evidence="1">The sequence shown here is derived from an EMBL/GenBank/DDBJ whole genome shotgun (WGS) entry which is preliminary data.</text>
</comment>
<evidence type="ECO:0000313" key="1">
    <source>
        <dbReference type="EMBL" id="KAI5676253.1"/>
    </source>
</evidence>
<name>A0ACC0BUA3_CATRO</name>